<sequence>MEQGFKPKVIAFLCHWCSYAGADMAGSLRYSYPPYLYPVRVPCSGRVEPEFVIKAFLSGADGVLVAGCHPGDCHYKTGNYYANRRFNLLTRFLEVIGIPQQRVRLEWISGSEGLKFSQVAKEFVGKIQNLGPLSLKTPVDIDWQTLSRTVATVGSAGKIFWDEDKCMAEMIEFFLSYAQENSCAECIPCRIGTKRMQEIVKRIFDGSVSTGELSLLEDFAEDIGASSKCDLGKMAGKAVKFALQYCKDDIDAHLKGSCGRSIPANPGWQTVMLK</sequence>
<dbReference type="GO" id="GO:0046872">
    <property type="term" value="F:metal ion binding"/>
    <property type="evidence" value="ECO:0007669"/>
    <property type="project" value="UniProtKB-KW"/>
</dbReference>
<evidence type="ECO:0000256" key="1">
    <source>
        <dbReference type="ARBA" id="ARBA00022723"/>
    </source>
</evidence>
<evidence type="ECO:0000256" key="4">
    <source>
        <dbReference type="ARBA" id="ARBA00023014"/>
    </source>
</evidence>
<dbReference type="PANTHER" id="PTHR43578">
    <property type="entry name" value="NADH-QUINONE OXIDOREDUCTASE SUBUNIT F"/>
    <property type="match status" value="1"/>
</dbReference>
<evidence type="ECO:0000256" key="2">
    <source>
        <dbReference type="ARBA" id="ARBA00023002"/>
    </source>
</evidence>
<evidence type="ECO:0000313" key="7">
    <source>
        <dbReference type="Proteomes" id="UP001144297"/>
    </source>
</evidence>
<dbReference type="GO" id="GO:0051539">
    <property type="term" value="F:4 iron, 4 sulfur cluster binding"/>
    <property type="evidence" value="ECO:0007669"/>
    <property type="project" value="InterPro"/>
</dbReference>
<evidence type="ECO:0000313" key="6">
    <source>
        <dbReference type="EMBL" id="GLI52904.1"/>
    </source>
</evidence>
<dbReference type="Pfam" id="PF10589">
    <property type="entry name" value="NADH_4Fe-4S"/>
    <property type="match status" value="1"/>
</dbReference>
<keyword evidence="1" id="KW-0479">Metal-binding</keyword>
<keyword evidence="7" id="KW-1185">Reference proteome</keyword>
<accession>A0A9W6GFC0</accession>
<reference evidence="6" key="1">
    <citation type="submission" date="2022-12" db="EMBL/GenBank/DDBJ databases">
        <title>Reference genome sequencing for broad-spectrum identification of bacterial and archaeal isolates by mass spectrometry.</title>
        <authorList>
            <person name="Sekiguchi Y."/>
            <person name="Tourlousse D.M."/>
        </authorList>
    </citation>
    <scope>NUCLEOTIDE SEQUENCE</scope>
    <source>
        <strain evidence="6">TSL-P1</strain>
    </source>
</reference>
<dbReference type="Gene3D" id="1.20.1440.230">
    <property type="entry name" value="NADH-ubiquinone oxidoreductase 51kDa subunit, iron-sulphur binding domain"/>
    <property type="match status" value="1"/>
</dbReference>
<dbReference type="SUPFAM" id="SSF140490">
    <property type="entry name" value="Nqo1C-terminal domain-like"/>
    <property type="match status" value="1"/>
</dbReference>
<organism evidence="6 7">
    <name type="scientific">Thermodesulfovibrio yellowstonii</name>
    <dbReference type="NCBI Taxonomy" id="28262"/>
    <lineage>
        <taxon>Bacteria</taxon>
        <taxon>Pseudomonadati</taxon>
        <taxon>Nitrospirota</taxon>
        <taxon>Thermodesulfovibrionia</taxon>
        <taxon>Thermodesulfovibrionales</taxon>
        <taxon>Thermodesulfovibrionaceae</taxon>
        <taxon>Thermodesulfovibrio</taxon>
    </lineage>
</organism>
<keyword evidence="4" id="KW-0411">Iron-sulfur</keyword>
<dbReference type="GO" id="GO:0016491">
    <property type="term" value="F:oxidoreductase activity"/>
    <property type="evidence" value="ECO:0007669"/>
    <property type="project" value="UniProtKB-KW"/>
</dbReference>
<dbReference type="AlphaFoldDB" id="A0A9W6GFC0"/>
<keyword evidence="3" id="KW-0408">Iron</keyword>
<dbReference type="SMART" id="SM00928">
    <property type="entry name" value="NADH_4Fe-4S"/>
    <property type="match status" value="1"/>
</dbReference>
<protein>
    <submittedName>
        <fullName evidence="6">Methyl-viologen-reducing hydrogenase subunit delta</fullName>
    </submittedName>
</protein>
<proteinExistence type="predicted"/>
<dbReference type="InterPro" id="IPR003813">
    <property type="entry name" value="MvhD/FlpD"/>
</dbReference>
<gene>
    <name evidence="6" type="ORF">TISLANDTSLP1_05970</name>
</gene>
<dbReference type="Pfam" id="PF02662">
    <property type="entry name" value="FlpD"/>
    <property type="match status" value="1"/>
</dbReference>
<evidence type="ECO:0000259" key="5">
    <source>
        <dbReference type="SMART" id="SM00928"/>
    </source>
</evidence>
<comment type="caution">
    <text evidence="6">The sequence shown here is derived from an EMBL/GenBank/DDBJ whole genome shotgun (WGS) entry which is preliminary data.</text>
</comment>
<dbReference type="Proteomes" id="UP001144297">
    <property type="component" value="Unassembled WGS sequence"/>
</dbReference>
<name>A0A9W6GFC0_9BACT</name>
<evidence type="ECO:0000256" key="3">
    <source>
        <dbReference type="ARBA" id="ARBA00023004"/>
    </source>
</evidence>
<feature type="domain" description="NADH-ubiquinone oxidoreductase 51kDa subunit iron-sulphur binding" evidence="5">
    <location>
        <begin position="168"/>
        <end position="213"/>
    </location>
</feature>
<keyword evidence="2" id="KW-0560">Oxidoreductase</keyword>
<dbReference type="EMBL" id="BSDX01000001">
    <property type="protein sequence ID" value="GLI52904.1"/>
    <property type="molecule type" value="Genomic_DNA"/>
</dbReference>
<dbReference type="InterPro" id="IPR037207">
    <property type="entry name" value="Nuop51_4Fe4S-bd_sf"/>
</dbReference>
<dbReference type="InterPro" id="IPR019575">
    <property type="entry name" value="Nuop51_4Fe4S-bd"/>
</dbReference>
<dbReference type="PANTHER" id="PTHR43578:SF3">
    <property type="entry name" value="NADH-QUINONE OXIDOREDUCTASE SUBUNIT F"/>
    <property type="match status" value="1"/>
</dbReference>